<name>A0A834WVV3_9FABA</name>
<proteinExistence type="predicted"/>
<gene>
    <name evidence="2" type="ORF">G2W53_015578</name>
</gene>
<evidence type="ECO:0000313" key="2">
    <source>
        <dbReference type="EMBL" id="KAF7833245.1"/>
    </source>
</evidence>
<dbReference type="OrthoDB" id="1845088at2759"/>
<evidence type="ECO:0000256" key="1">
    <source>
        <dbReference type="SAM" id="MobiDB-lite"/>
    </source>
</evidence>
<reference evidence="2" key="1">
    <citation type="submission" date="2020-09" db="EMBL/GenBank/DDBJ databases">
        <title>Genome-Enabled Discovery of Anthraquinone Biosynthesis in Senna tora.</title>
        <authorList>
            <person name="Kang S.-H."/>
            <person name="Pandey R.P."/>
            <person name="Lee C.-M."/>
            <person name="Sim J.-S."/>
            <person name="Jeong J.-T."/>
            <person name="Choi B.-S."/>
            <person name="Jung M."/>
            <person name="Ginzburg D."/>
            <person name="Zhao K."/>
            <person name="Won S.Y."/>
            <person name="Oh T.-J."/>
            <person name="Yu Y."/>
            <person name="Kim N.-H."/>
            <person name="Lee O.R."/>
            <person name="Lee T.-H."/>
            <person name="Bashyal P."/>
            <person name="Kim T.-S."/>
            <person name="Lee W.-H."/>
            <person name="Kawkins C."/>
            <person name="Kim C.-K."/>
            <person name="Kim J.S."/>
            <person name="Ahn B.O."/>
            <person name="Rhee S.Y."/>
            <person name="Sohng J.K."/>
        </authorList>
    </citation>
    <scope>NUCLEOTIDE SEQUENCE</scope>
    <source>
        <tissue evidence="2">Leaf</tissue>
    </source>
</reference>
<organism evidence="2 3">
    <name type="scientific">Senna tora</name>
    <dbReference type="NCBI Taxonomy" id="362788"/>
    <lineage>
        <taxon>Eukaryota</taxon>
        <taxon>Viridiplantae</taxon>
        <taxon>Streptophyta</taxon>
        <taxon>Embryophyta</taxon>
        <taxon>Tracheophyta</taxon>
        <taxon>Spermatophyta</taxon>
        <taxon>Magnoliopsida</taxon>
        <taxon>eudicotyledons</taxon>
        <taxon>Gunneridae</taxon>
        <taxon>Pentapetalae</taxon>
        <taxon>rosids</taxon>
        <taxon>fabids</taxon>
        <taxon>Fabales</taxon>
        <taxon>Fabaceae</taxon>
        <taxon>Caesalpinioideae</taxon>
        <taxon>Cassia clade</taxon>
        <taxon>Senna</taxon>
    </lineage>
</organism>
<feature type="compositionally biased region" description="Polar residues" evidence="1">
    <location>
        <begin position="112"/>
        <end position="132"/>
    </location>
</feature>
<sequence length="132" mass="14083">MAVTYPSASGIAAMAAPKLLSLFSSSSQMTSVKLDRSNYLLWEAVVMLLIRGNSLEAHVDGTEAAPAPLIPGFLNRHSGVSAESENYCIIPFRISDAAATSTLQEERRIEGSNISNTNSNGRDSQMTSTTDT</sequence>
<accession>A0A834WVV3</accession>
<dbReference type="AlphaFoldDB" id="A0A834WVV3"/>
<keyword evidence="3" id="KW-1185">Reference proteome</keyword>
<comment type="caution">
    <text evidence="2">The sequence shown here is derived from an EMBL/GenBank/DDBJ whole genome shotgun (WGS) entry which is preliminary data.</text>
</comment>
<dbReference type="EMBL" id="JAAIUW010000005">
    <property type="protein sequence ID" value="KAF7833245.1"/>
    <property type="molecule type" value="Genomic_DNA"/>
</dbReference>
<feature type="region of interest" description="Disordered" evidence="1">
    <location>
        <begin position="103"/>
        <end position="132"/>
    </location>
</feature>
<evidence type="ECO:0000313" key="3">
    <source>
        <dbReference type="Proteomes" id="UP000634136"/>
    </source>
</evidence>
<dbReference type="Proteomes" id="UP000634136">
    <property type="component" value="Unassembled WGS sequence"/>
</dbReference>
<protein>
    <submittedName>
        <fullName evidence="2">Putative ABC transporter C family member 15</fullName>
    </submittedName>
</protein>